<dbReference type="InterPro" id="IPR022601">
    <property type="entry name" value="DUF3160"/>
</dbReference>
<evidence type="ECO:0000313" key="1">
    <source>
        <dbReference type="EMBL" id="QGT51432.1"/>
    </source>
</evidence>
<reference evidence="1" key="1">
    <citation type="journal article" date="2020" name="J. ISSAAS">
        <title>Lactobacilli and other gastrointestinal microbiota of Peromyscus leucopus, reservoir host for agents of Lyme disease and other zoonoses in North America.</title>
        <authorList>
            <person name="Milovic A."/>
            <person name="Bassam K."/>
            <person name="Shao H."/>
            <person name="Chatzistamou I."/>
            <person name="Tufts D.M."/>
            <person name="Diuk-Wasser M."/>
            <person name="Barbour A.G."/>
        </authorList>
    </citation>
    <scope>NUCLEOTIDE SEQUENCE</scope>
    <source>
        <strain evidence="1">LL50</strain>
    </source>
</reference>
<gene>
    <name evidence="1" type="ORF">Unknown280_1240</name>
</gene>
<proteinExistence type="predicted"/>
<protein>
    <submittedName>
        <fullName evidence="1">Lipoprotein</fullName>
    </submittedName>
</protein>
<keyword evidence="1" id="KW-0449">Lipoprotein</keyword>
<organism evidence="1">
    <name type="scientific">uncultured Spirochaetaceae bacterium</name>
    <dbReference type="NCBI Taxonomy" id="201186"/>
    <lineage>
        <taxon>Bacteria</taxon>
        <taxon>Pseudomonadati</taxon>
        <taxon>Spirochaetota</taxon>
        <taxon>Spirochaetia</taxon>
        <taxon>Spirochaetales</taxon>
        <taxon>Spirochaetaceae</taxon>
        <taxon>environmental samples</taxon>
    </lineage>
</organism>
<accession>A0A650EPQ1</accession>
<dbReference type="PROSITE" id="PS51257">
    <property type="entry name" value="PROKAR_LIPOPROTEIN"/>
    <property type="match status" value="1"/>
</dbReference>
<dbReference type="SMART" id="SM01325">
    <property type="entry name" value="DUF3160"/>
    <property type="match status" value="1"/>
</dbReference>
<dbReference type="Pfam" id="PF11369">
    <property type="entry name" value="DUF3160"/>
    <property type="match status" value="1"/>
</dbReference>
<dbReference type="EMBL" id="MN577574">
    <property type="protein sequence ID" value="QGT51432.1"/>
    <property type="molecule type" value="Genomic_DNA"/>
</dbReference>
<name>A0A650EPQ1_9SPIO</name>
<dbReference type="AlphaFoldDB" id="A0A650EPQ1"/>
<sequence>MKKLILIFALVAFLVGCSKKEEQLSVEKQTEQNEQTERNERISLPSNEIFVDRVKILPNLHGNPQNSAHSVYLNDEVEFSNLPAAPEAEKLLVVGSDLCVLYENVPKNNDEIDSIKSTGIKIPKGTLLKCTGEKVKPEDSKYEGLFSFEDNYNYFYPVEYDGKMGFVFGADLCVQNITNEQAALLSFLYQHATNENTAYFENFYPICGYQKFDARIANSLKKNRVALQNVSQFEYKLDMERPDDMISLYKNHNKEPFGYSMGKNLVPLFITTDLFAHSQHLLFDRLLQHVEQKVFSPRLALLVEKFREKISDDLQKYPSNETAVMAEKYFAVASAILKLGPEVDDYGKETMPDKASVLSKYSEDIHAEIEKIFETSAMQNSSALVFSDGSSYIEDYTQYKPRGHYTQSEALKTYFRAMMWFGRINFPLPESSRDSTDASEMLARNMFKIGIYISDIIMQDESLYELWKSVFDPITVLIGKSDDLSFDDIVPLWKSVGSENVLEWISDENVTGFANLSREKLKSPLISSTSAFYANQGEGDYSDSESIKPAMGWRFLGQRFTYDAWIFQQVTSPRLYGRMMASGLDIASAFGSNSADEILENEIVKNGLGIAELRIENPDEKIEFRKEIFEKLKTTLYRFNYFFNSKDKNFWSETYYNSVLALIKAQAEFEQGAGFFFTETPLWNIKSLESSLGTWAELKHDTILYTKQSYAEMGGGAIEPTYRTDKLPSPVHYIEPNLKFFVELCASWKVFQNIFERYELFDDNSRMVVSSMEDICLRALKIVSTEAKDEKVSKDDLEWIATIPQLLAKSVVPFSNYFAVASNADQFRMALVADVMTNVESGEVLEVAVGIPHRMYVALNDKQGGKRIAVGYTFNYYEFAHPMNDRMTDEQWKNMVYENASEAKKRKPKWYFDSTIE</sequence>